<gene>
    <name evidence="2" type="ORF">O3P69_011627</name>
</gene>
<sequence length="262" mass="28178">MPLVMPLACGSEGEGARGRGRKKRKGGGEQIGVACCVAVLPCTSWRGVLRLLSHYRGDAAGHGMREEGGEKELNGTASRWWLVDVRRAPSLTRRAACGKSSVGVPRRSVTSARYITVFCTTFDPTLTRPSRLSCSAQTRHLTSYNKHGHQDGSDVKSKAVAVVVVKVLVEVVMVAVVAVTTRGSGGSFRGSSLSFPCLSLVGRRASPGARDQLIQVLRHLSERLLLRCSAAGSSPSWLRAHRPAACLCLHRLAPLIVLIREF</sequence>
<comment type="caution">
    <text evidence="2">The sequence shown here is derived from an EMBL/GenBank/DDBJ whole genome shotgun (WGS) entry which is preliminary data.</text>
</comment>
<evidence type="ECO:0000256" key="1">
    <source>
        <dbReference type="SAM" id="MobiDB-lite"/>
    </source>
</evidence>
<feature type="region of interest" description="Disordered" evidence="1">
    <location>
        <begin position="1"/>
        <end position="27"/>
    </location>
</feature>
<evidence type="ECO:0000313" key="2">
    <source>
        <dbReference type="EMBL" id="KAK8383277.1"/>
    </source>
</evidence>
<name>A0AAW0T7R2_SCYPA</name>
<dbReference type="EMBL" id="JARAKH010000038">
    <property type="protein sequence ID" value="KAK8383277.1"/>
    <property type="molecule type" value="Genomic_DNA"/>
</dbReference>
<keyword evidence="3" id="KW-1185">Reference proteome</keyword>
<reference evidence="2 3" key="1">
    <citation type="submission" date="2023-03" db="EMBL/GenBank/DDBJ databases">
        <title>High-quality genome of Scylla paramamosain provides insights in environmental adaptation.</title>
        <authorList>
            <person name="Zhang L."/>
        </authorList>
    </citation>
    <scope>NUCLEOTIDE SEQUENCE [LARGE SCALE GENOMIC DNA]</scope>
    <source>
        <strain evidence="2">LZ_2023a</strain>
        <tissue evidence="2">Muscle</tissue>
    </source>
</reference>
<proteinExistence type="predicted"/>
<dbReference type="Proteomes" id="UP001487740">
    <property type="component" value="Unassembled WGS sequence"/>
</dbReference>
<organism evidence="2 3">
    <name type="scientific">Scylla paramamosain</name>
    <name type="common">Mud crab</name>
    <dbReference type="NCBI Taxonomy" id="85552"/>
    <lineage>
        <taxon>Eukaryota</taxon>
        <taxon>Metazoa</taxon>
        <taxon>Ecdysozoa</taxon>
        <taxon>Arthropoda</taxon>
        <taxon>Crustacea</taxon>
        <taxon>Multicrustacea</taxon>
        <taxon>Malacostraca</taxon>
        <taxon>Eumalacostraca</taxon>
        <taxon>Eucarida</taxon>
        <taxon>Decapoda</taxon>
        <taxon>Pleocyemata</taxon>
        <taxon>Brachyura</taxon>
        <taxon>Eubrachyura</taxon>
        <taxon>Portunoidea</taxon>
        <taxon>Portunidae</taxon>
        <taxon>Portuninae</taxon>
        <taxon>Scylla</taxon>
    </lineage>
</organism>
<accession>A0AAW0T7R2</accession>
<evidence type="ECO:0000313" key="3">
    <source>
        <dbReference type="Proteomes" id="UP001487740"/>
    </source>
</evidence>
<dbReference type="AlphaFoldDB" id="A0AAW0T7R2"/>
<protein>
    <submittedName>
        <fullName evidence="2">Uncharacterized protein</fullName>
    </submittedName>
</protein>